<dbReference type="Pfam" id="PF00854">
    <property type="entry name" value="PTR2"/>
    <property type="match status" value="2"/>
</dbReference>
<gene>
    <name evidence="7" type="ORF">DEO72_LG2g3043</name>
</gene>
<keyword evidence="4 6" id="KW-1133">Transmembrane helix</keyword>
<feature type="transmembrane region" description="Helical" evidence="6">
    <location>
        <begin position="963"/>
        <end position="984"/>
    </location>
</feature>
<evidence type="ECO:0000256" key="2">
    <source>
        <dbReference type="ARBA" id="ARBA00005982"/>
    </source>
</evidence>
<comment type="similarity">
    <text evidence="2">Belongs to the major facilitator superfamily. Proton-dependent oligopeptide transporter (POT/PTR) (TC 2.A.17) family.</text>
</comment>
<feature type="transmembrane region" description="Helical" evidence="6">
    <location>
        <begin position="535"/>
        <end position="554"/>
    </location>
</feature>
<dbReference type="EMBL" id="CP039346">
    <property type="protein sequence ID" value="QCD82703.1"/>
    <property type="molecule type" value="Genomic_DNA"/>
</dbReference>
<feature type="transmembrane region" description="Helical" evidence="6">
    <location>
        <begin position="191"/>
        <end position="210"/>
    </location>
</feature>
<evidence type="ECO:0000256" key="1">
    <source>
        <dbReference type="ARBA" id="ARBA00004141"/>
    </source>
</evidence>
<evidence type="ECO:0000256" key="3">
    <source>
        <dbReference type="ARBA" id="ARBA00022692"/>
    </source>
</evidence>
<name>A0A4D6L2I6_VIGUN</name>
<keyword evidence="3 6" id="KW-0812">Transmembrane</keyword>
<feature type="transmembrane region" description="Helical" evidence="6">
    <location>
        <begin position="371"/>
        <end position="393"/>
    </location>
</feature>
<feature type="transmembrane region" description="Helical" evidence="6">
    <location>
        <begin position="99"/>
        <end position="119"/>
    </location>
</feature>
<comment type="subcellular location">
    <subcellularLocation>
        <location evidence="1">Membrane</location>
        <topology evidence="1">Multi-pass membrane protein</topology>
    </subcellularLocation>
</comment>
<proteinExistence type="inferred from homology"/>
<dbReference type="GO" id="GO:0016020">
    <property type="term" value="C:membrane"/>
    <property type="evidence" value="ECO:0007669"/>
    <property type="project" value="UniProtKB-SubCell"/>
</dbReference>
<feature type="transmembrane region" description="Helical" evidence="6">
    <location>
        <begin position="763"/>
        <end position="783"/>
    </location>
</feature>
<feature type="transmembrane region" description="Helical" evidence="6">
    <location>
        <begin position="216"/>
        <end position="238"/>
    </location>
</feature>
<feature type="transmembrane region" description="Helical" evidence="6">
    <location>
        <begin position="446"/>
        <end position="468"/>
    </location>
</feature>
<dbReference type="CDD" id="cd17416">
    <property type="entry name" value="MFS_NPF1_2"/>
    <property type="match status" value="2"/>
</dbReference>
<dbReference type="PANTHER" id="PTHR11654">
    <property type="entry name" value="OLIGOPEPTIDE TRANSPORTER-RELATED"/>
    <property type="match status" value="1"/>
</dbReference>
<feature type="transmembrane region" description="Helical" evidence="6">
    <location>
        <begin position="921"/>
        <end position="942"/>
    </location>
</feature>
<feature type="transmembrane region" description="Helical" evidence="6">
    <location>
        <begin position="413"/>
        <end position="434"/>
    </location>
</feature>
<feature type="transmembrane region" description="Helical" evidence="6">
    <location>
        <begin position="608"/>
        <end position="628"/>
    </location>
</feature>
<evidence type="ECO:0000313" key="7">
    <source>
        <dbReference type="EMBL" id="QCD82703.1"/>
    </source>
</evidence>
<evidence type="ECO:0000256" key="5">
    <source>
        <dbReference type="ARBA" id="ARBA00023136"/>
    </source>
</evidence>
<dbReference type="GO" id="GO:0022857">
    <property type="term" value="F:transmembrane transporter activity"/>
    <property type="evidence" value="ECO:0007669"/>
    <property type="project" value="InterPro"/>
</dbReference>
<sequence>MPSLQQKLLDEESLAQSQPNTHFRKPGWKAMPYILGNDTIERLATYGMQANFVVYLMKVYNMDQVLSANILNTWLAVSNITPLIGAFCADAYLGKFRTIALASFASLVGMVTVMLTAWVPQFHPPPCSIEQQQRGVCQGQSNFQMGVLVFGLFWLSIGSGGIRPCSVPFAVDQFDLTTAEGRHGSSTFYTLYYTTQTLVMLINQTVLVYIQDNVSWTLGFALPALYMIVSILFFFAGFKVYAYVKPKGSNFSGIVQVLVAAQHKRHFHLDTQASLYDPPLQNDSEGKLLLTNDFRCLNKAAIVMENELDNDGLNKNPWRLSSIQQVEELKCLLKIMPIFVTSIIVNIPLGQQAIFGVSQAMKMDRHLGHNFEIHPGSINVIMLLSIGILLPFYDRIVAPALEKVTKQEGGLTPLQRIGFGHAFGFLSMVVSGLVEIKRRELAISSGASISVLWLAPQFILLACCHVFATVCHTEFFNNESPEGLRSVANSLLCLNVSAASNLSSFIVNIVHSFTGKQGQPDWLDGDINKGRLENFYFVVAAFGLFNMLCFIASASESPHTNPKKKRGGWKAITFILGNETFERLAVFGLFANFMVYLTRELHLDQVTASNILSLWFGITNFAPLVGAFISDAYVGRFRTIAFASFGTLSGMIVVTLTSWLPELHPPPCSPEELASGKCVRASNSQMGVLILGLCCLTIGSSGVRPCSIPFGVDQFDPTTEEGKKGINSFFNWYYTTFTMVLLVTQTVVVYIQDSVSWKIGFGIPTLCMLCSIIMFFVGTTLYVRVKPEGSIFSGVAQVLVAAYRKRKLRFPMSEEKPEDSQACFYDPPLAGTTVVSKLPLTKQFRALNKAALIMEGELNPDGTIVNKWRLVSIQQVEEVKCLVRIIPIWAAGILSLTSMAQQGTFTVSQAMKMNRNLGPNFQVPPGSLVVISFITIALWLPFYDRFLVPKLRKITNHEGGITLLLRIGIGMVFSILSMLVAGIVEKVRRDSANSNPTPLGIAPMSVFWLAPHLILMGFCEAFNIIGQIEFFNRQFPEHMRSIGNSLFSCSFAVANYVSTIIVNVVHHTTRTPTHPDWLTNDINAGRIDYFYYLIAVLATLNLFFFIFVARRYQYKGSVDFNDETHEVELGSHKP</sequence>
<dbReference type="AlphaFoldDB" id="A0A4D6L2I6"/>
<feature type="transmembrane region" description="Helical" evidence="6">
    <location>
        <begin position="71"/>
        <end position="92"/>
    </location>
</feature>
<dbReference type="InterPro" id="IPR000109">
    <property type="entry name" value="POT_fam"/>
</dbReference>
<dbReference type="Proteomes" id="UP000501690">
    <property type="component" value="Linkage Group LG2"/>
</dbReference>
<dbReference type="InterPro" id="IPR036259">
    <property type="entry name" value="MFS_trans_sf"/>
</dbReference>
<evidence type="ECO:0000313" key="8">
    <source>
        <dbReference type="Proteomes" id="UP000501690"/>
    </source>
</evidence>
<keyword evidence="8" id="KW-1185">Reference proteome</keyword>
<dbReference type="Gene3D" id="1.20.1250.20">
    <property type="entry name" value="MFS general substrate transporter like domains"/>
    <property type="match status" value="2"/>
</dbReference>
<feature type="transmembrane region" description="Helical" evidence="6">
    <location>
        <begin position="1046"/>
        <end position="1069"/>
    </location>
</feature>
<feature type="transmembrane region" description="Helical" evidence="6">
    <location>
        <begin position="1089"/>
        <end position="1109"/>
    </location>
</feature>
<feature type="transmembrane region" description="Helical" evidence="6">
    <location>
        <begin position="575"/>
        <end position="596"/>
    </location>
</feature>
<dbReference type="SUPFAM" id="SSF103473">
    <property type="entry name" value="MFS general substrate transporter"/>
    <property type="match status" value="2"/>
</dbReference>
<feature type="transmembrane region" description="Helical" evidence="6">
    <location>
        <begin position="881"/>
        <end position="901"/>
    </location>
</feature>
<evidence type="ECO:0000256" key="4">
    <source>
        <dbReference type="ARBA" id="ARBA00022989"/>
    </source>
</evidence>
<evidence type="ECO:0000256" key="6">
    <source>
        <dbReference type="SAM" id="Phobius"/>
    </source>
</evidence>
<organism evidence="7 8">
    <name type="scientific">Vigna unguiculata</name>
    <name type="common">Cowpea</name>
    <dbReference type="NCBI Taxonomy" id="3917"/>
    <lineage>
        <taxon>Eukaryota</taxon>
        <taxon>Viridiplantae</taxon>
        <taxon>Streptophyta</taxon>
        <taxon>Embryophyta</taxon>
        <taxon>Tracheophyta</taxon>
        <taxon>Spermatophyta</taxon>
        <taxon>Magnoliopsida</taxon>
        <taxon>eudicotyledons</taxon>
        <taxon>Gunneridae</taxon>
        <taxon>Pentapetalae</taxon>
        <taxon>rosids</taxon>
        <taxon>fabids</taxon>
        <taxon>Fabales</taxon>
        <taxon>Fabaceae</taxon>
        <taxon>Papilionoideae</taxon>
        <taxon>50 kb inversion clade</taxon>
        <taxon>NPAAA clade</taxon>
        <taxon>indigoferoid/millettioid clade</taxon>
        <taxon>Phaseoleae</taxon>
        <taxon>Vigna</taxon>
    </lineage>
</organism>
<feature type="transmembrane region" description="Helical" evidence="6">
    <location>
        <begin position="139"/>
        <end position="157"/>
    </location>
</feature>
<protein>
    <submittedName>
        <fullName evidence="7">Solute carrier family 15</fullName>
    </submittedName>
</protein>
<feature type="transmembrane region" description="Helical" evidence="6">
    <location>
        <begin position="640"/>
        <end position="660"/>
    </location>
</feature>
<feature type="transmembrane region" description="Helical" evidence="6">
    <location>
        <begin position="732"/>
        <end position="751"/>
    </location>
</feature>
<accession>A0A4D6L2I6</accession>
<feature type="transmembrane region" description="Helical" evidence="6">
    <location>
        <begin position="1004"/>
        <end position="1025"/>
    </location>
</feature>
<keyword evidence="5 6" id="KW-0472">Membrane</keyword>
<reference evidence="7 8" key="1">
    <citation type="submission" date="2019-04" db="EMBL/GenBank/DDBJ databases">
        <title>An improved genome assembly and genetic linkage map for asparagus bean, Vigna unguiculata ssp. sesquipedialis.</title>
        <authorList>
            <person name="Xia Q."/>
            <person name="Zhang R."/>
            <person name="Dong Y."/>
        </authorList>
    </citation>
    <scope>NUCLEOTIDE SEQUENCE [LARGE SCALE GENOMIC DNA]</scope>
    <source>
        <tissue evidence="7">Leaf</tissue>
    </source>
</reference>